<sequence>MSTGNISFADKVVLVTGSSSGMGYQMTLAFAKLGAKVVIQGRDSNKMAAAASQVAAVSPKHYTPLQVKADVGSDADLQHLVDSVIREYGQLDVLVNNAGIIAMSPIDDPDLMKKFDEQIKINVRAPVFLSSLVTPHLMRTRGNIVNISSGIGMRAFPGAIGYSVSKWAVIMVSEALALELGPKGIRVNTINPGFIENQAWHDKAGYGPEVGIAFKKGNPLGRNGRIEDIVNMVIFLASDAASYVNGVAIPVDGGITKTIQGTNL</sequence>
<protein>
    <submittedName>
        <fullName evidence="2">Bacilysin biosynthesis oxidoreductase BacC</fullName>
    </submittedName>
</protein>
<dbReference type="Proteomes" id="UP000198287">
    <property type="component" value="Unassembled WGS sequence"/>
</dbReference>
<dbReference type="OMA" id="NMGSINW"/>
<evidence type="ECO:0000313" key="3">
    <source>
        <dbReference type="Proteomes" id="UP000198287"/>
    </source>
</evidence>
<name>A0A226F1C5_FOLCA</name>
<dbReference type="PANTHER" id="PTHR43975">
    <property type="entry name" value="ZGC:101858"/>
    <property type="match status" value="1"/>
</dbReference>
<evidence type="ECO:0000256" key="1">
    <source>
        <dbReference type="ARBA" id="ARBA00023002"/>
    </source>
</evidence>
<dbReference type="InterPro" id="IPR020904">
    <property type="entry name" value="Sc_DH/Rdtase_CS"/>
</dbReference>
<proteinExistence type="predicted"/>
<dbReference type="PANTHER" id="PTHR43975:SF2">
    <property type="entry name" value="EG:BACR7A4.14 PROTEIN-RELATED"/>
    <property type="match status" value="1"/>
</dbReference>
<dbReference type="InterPro" id="IPR036291">
    <property type="entry name" value="NAD(P)-bd_dom_sf"/>
</dbReference>
<dbReference type="EMBL" id="LNIX01000001">
    <property type="protein sequence ID" value="OXA63170.1"/>
    <property type="molecule type" value="Genomic_DNA"/>
</dbReference>
<organism evidence="2 3">
    <name type="scientific">Folsomia candida</name>
    <name type="common">Springtail</name>
    <dbReference type="NCBI Taxonomy" id="158441"/>
    <lineage>
        <taxon>Eukaryota</taxon>
        <taxon>Metazoa</taxon>
        <taxon>Ecdysozoa</taxon>
        <taxon>Arthropoda</taxon>
        <taxon>Hexapoda</taxon>
        <taxon>Collembola</taxon>
        <taxon>Entomobryomorpha</taxon>
        <taxon>Isotomoidea</taxon>
        <taxon>Isotomidae</taxon>
        <taxon>Proisotominae</taxon>
        <taxon>Folsomia</taxon>
    </lineage>
</organism>
<dbReference type="InterPro" id="IPR002347">
    <property type="entry name" value="SDR_fam"/>
</dbReference>
<dbReference type="FunFam" id="3.40.50.720:FF:000084">
    <property type="entry name" value="Short-chain dehydrogenase reductase"/>
    <property type="match status" value="1"/>
</dbReference>
<dbReference type="PRINTS" id="PR00081">
    <property type="entry name" value="GDHRDH"/>
</dbReference>
<dbReference type="Pfam" id="PF13561">
    <property type="entry name" value="adh_short_C2"/>
    <property type="match status" value="1"/>
</dbReference>
<dbReference type="Gene3D" id="3.40.50.720">
    <property type="entry name" value="NAD(P)-binding Rossmann-like Domain"/>
    <property type="match status" value="1"/>
</dbReference>
<gene>
    <name evidence="2" type="ORF">Fcan01_03191</name>
</gene>
<dbReference type="GO" id="GO:0016491">
    <property type="term" value="F:oxidoreductase activity"/>
    <property type="evidence" value="ECO:0007669"/>
    <property type="project" value="UniProtKB-KW"/>
</dbReference>
<accession>A0A226F1C5</accession>
<dbReference type="AlphaFoldDB" id="A0A226F1C5"/>
<comment type="caution">
    <text evidence="2">The sequence shown here is derived from an EMBL/GenBank/DDBJ whole genome shotgun (WGS) entry which is preliminary data.</text>
</comment>
<dbReference type="PROSITE" id="PS00061">
    <property type="entry name" value="ADH_SHORT"/>
    <property type="match status" value="1"/>
</dbReference>
<keyword evidence="1" id="KW-0560">Oxidoreductase</keyword>
<dbReference type="SUPFAM" id="SSF51735">
    <property type="entry name" value="NAD(P)-binding Rossmann-fold domains"/>
    <property type="match status" value="1"/>
</dbReference>
<keyword evidence="3" id="KW-1185">Reference proteome</keyword>
<reference evidence="2 3" key="1">
    <citation type="submission" date="2015-12" db="EMBL/GenBank/DDBJ databases">
        <title>The genome of Folsomia candida.</title>
        <authorList>
            <person name="Faddeeva A."/>
            <person name="Derks M.F."/>
            <person name="Anvar Y."/>
            <person name="Smit S."/>
            <person name="Van Straalen N."/>
            <person name="Roelofs D."/>
        </authorList>
    </citation>
    <scope>NUCLEOTIDE SEQUENCE [LARGE SCALE GENOMIC DNA]</scope>
    <source>
        <strain evidence="2 3">VU population</strain>
        <tissue evidence="2">Whole body</tissue>
    </source>
</reference>
<evidence type="ECO:0000313" key="2">
    <source>
        <dbReference type="EMBL" id="OXA63170.1"/>
    </source>
</evidence>
<dbReference type="PRINTS" id="PR00080">
    <property type="entry name" value="SDRFAMILY"/>
</dbReference>
<dbReference type="OrthoDB" id="47007at2759"/>
<dbReference type="STRING" id="158441.A0A226F1C5"/>